<keyword evidence="1" id="KW-0812">Transmembrane</keyword>
<sequence length="139" mass="14750">MPTIKNIIIFLAIGTALVLIYIFFIKADPNDGAALISSGGTPVVSNGGVEQKDKVIAQDFLNLLLNVREIKLDDAIFSDPAFISLDDSHSITLTPDGTEGRINPFAQFGNDVAVILIPTCVSPKVLDASTNTCVNPPPI</sequence>
<accession>A0A1F6WYE7</accession>
<evidence type="ECO:0000313" key="3">
    <source>
        <dbReference type="Proteomes" id="UP000177001"/>
    </source>
</evidence>
<gene>
    <name evidence="2" type="ORF">A3A91_00900</name>
</gene>
<evidence type="ECO:0000313" key="2">
    <source>
        <dbReference type="EMBL" id="OGI86926.1"/>
    </source>
</evidence>
<name>A0A1F6WYE7_9BACT</name>
<evidence type="ECO:0000256" key="1">
    <source>
        <dbReference type="SAM" id="Phobius"/>
    </source>
</evidence>
<keyword evidence="1" id="KW-1133">Transmembrane helix</keyword>
<dbReference type="Proteomes" id="UP000177001">
    <property type="component" value="Unassembled WGS sequence"/>
</dbReference>
<protein>
    <submittedName>
        <fullName evidence="2">Uncharacterized protein</fullName>
    </submittedName>
</protein>
<dbReference type="EMBL" id="MFUR01000007">
    <property type="protein sequence ID" value="OGI86926.1"/>
    <property type="molecule type" value="Genomic_DNA"/>
</dbReference>
<organism evidence="2 3">
    <name type="scientific">Candidatus Nomurabacteria bacterium RIFCSPLOWO2_01_FULL_36_16</name>
    <dbReference type="NCBI Taxonomy" id="1801767"/>
    <lineage>
        <taxon>Bacteria</taxon>
        <taxon>Candidatus Nomuraibacteriota</taxon>
    </lineage>
</organism>
<keyword evidence="1" id="KW-0472">Membrane</keyword>
<reference evidence="2 3" key="1">
    <citation type="journal article" date="2016" name="Nat. Commun.">
        <title>Thousands of microbial genomes shed light on interconnected biogeochemical processes in an aquifer system.</title>
        <authorList>
            <person name="Anantharaman K."/>
            <person name="Brown C.T."/>
            <person name="Hug L.A."/>
            <person name="Sharon I."/>
            <person name="Castelle C.J."/>
            <person name="Probst A.J."/>
            <person name="Thomas B.C."/>
            <person name="Singh A."/>
            <person name="Wilkins M.J."/>
            <person name="Karaoz U."/>
            <person name="Brodie E.L."/>
            <person name="Williams K.H."/>
            <person name="Hubbard S.S."/>
            <person name="Banfield J.F."/>
        </authorList>
    </citation>
    <scope>NUCLEOTIDE SEQUENCE [LARGE SCALE GENOMIC DNA]</scope>
</reference>
<feature type="transmembrane region" description="Helical" evidence="1">
    <location>
        <begin position="7"/>
        <end position="25"/>
    </location>
</feature>
<dbReference type="AlphaFoldDB" id="A0A1F6WYE7"/>
<comment type="caution">
    <text evidence="2">The sequence shown here is derived from an EMBL/GenBank/DDBJ whole genome shotgun (WGS) entry which is preliminary data.</text>
</comment>
<proteinExistence type="predicted"/>